<evidence type="ECO:0000256" key="1">
    <source>
        <dbReference type="SAM" id="MobiDB-lite"/>
    </source>
</evidence>
<comment type="caution">
    <text evidence="3">The sequence shown here is derived from an EMBL/GenBank/DDBJ whole genome shotgun (WGS) entry which is preliminary data.</text>
</comment>
<keyword evidence="2" id="KW-0472">Membrane</keyword>
<keyword evidence="2" id="KW-1133">Transmembrane helix</keyword>
<feature type="transmembrane region" description="Helical" evidence="2">
    <location>
        <begin position="6"/>
        <end position="31"/>
    </location>
</feature>
<sequence length="64" mass="6897">MTTTTIIIITITIITITIIIIAVLGVLALAVGRVMAYKKRRAKCPLTSDNSSELSEKLDPEPQG</sequence>
<evidence type="ECO:0000256" key="2">
    <source>
        <dbReference type="SAM" id="Phobius"/>
    </source>
</evidence>
<gene>
    <name evidence="3" type="ORF">EYF80_062513</name>
</gene>
<evidence type="ECO:0000313" key="4">
    <source>
        <dbReference type="Proteomes" id="UP000314294"/>
    </source>
</evidence>
<proteinExistence type="predicted"/>
<keyword evidence="4" id="KW-1185">Reference proteome</keyword>
<name>A0A4Z2EF20_9TELE</name>
<reference evidence="3 4" key="1">
    <citation type="submission" date="2019-03" db="EMBL/GenBank/DDBJ databases">
        <title>First draft genome of Liparis tanakae, snailfish: a comprehensive survey of snailfish specific genes.</title>
        <authorList>
            <person name="Kim W."/>
            <person name="Song I."/>
            <person name="Jeong J.-H."/>
            <person name="Kim D."/>
            <person name="Kim S."/>
            <person name="Ryu S."/>
            <person name="Song J.Y."/>
            <person name="Lee S.K."/>
        </authorList>
    </citation>
    <scope>NUCLEOTIDE SEQUENCE [LARGE SCALE GENOMIC DNA]</scope>
    <source>
        <tissue evidence="3">Muscle</tissue>
    </source>
</reference>
<protein>
    <submittedName>
        <fullName evidence="3">Uncharacterized protein</fullName>
    </submittedName>
</protein>
<dbReference type="Proteomes" id="UP000314294">
    <property type="component" value="Unassembled WGS sequence"/>
</dbReference>
<accession>A0A4Z2EF20</accession>
<dbReference type="AlphaFoldDB" id="A0A4Z2EF20"/>
<feature type="compositionally biased region" description="Basic and acidic residues" evidence="1">
    <location>
        <begin position="54"/>
        <end position="64"/>
    </location>
</feature>
<organism evidence="3 4">
    <name type="scientific">Liparis tanakae</name>
    <name type="common">Tanaka's snailfish</name>
    <dbReference type="NCBI Taxonomy" id="230148"/>
    <lineage>
        <taxon>Eukaryota</taxon>
        <taxon>Metazoa</taxon>
        <taxon>Chordata</taxon>
        <taxon>Craniata</taxon>
        <taxon>Vertebrata</taxon>
        <taxon>Euteleostomi</taxon>
        <taxon>Actinopterygii</taxon>
        <taxon>Neopterygii</taxon>
        <taxon>Teleostei</taxon>
        <taxon>Neoteleostei</taxon>
        <taxon>Acanthomorphata</taxon>
        <taxon>Eupercaria</taxon>
        <taxon>Perciformes</taxon>
        <taxon>Cottioidei</taxon>
        <taxon>Cottales</taxon>
        <taxon>Liparidae</taxon>
        <taxon>Liparis</taxon>
    </lineage>
</organism>
<evidence type="ECO:0000313" key="3">
    <source>
        <dbReference type="EMBL" id="TNN27343.1"/>
    </source>
</evidence>
<dbReference type="EMBL" id="SRLO01008435">
    <property type="protein sequence ID" value="TNN27343.1"/>
    <property type="molecule type" value="Genomic_DNA"/>
</dbReference>
<keyword evidence="2" id="KW-0812">Transmembrane</keyword>
<feature type="region of interest" description="Disordered" evidence="1">
    <location>
        <begin position="43"/>
        <end position="64"/>
    </location>
</feature>